<proteinExistence type="predicted"/>
<dbReference type="InterPro" id="IPR050457">
    <property type="entry name" value="ZnFinger_BTB_dom_contain"/>
</dbReference>
<dbReference type="Pfam" id="PF00096">
    <property type="entry name" value="zf-C2H2"/>
    <property type="match status" value="6"/>
</dbReference>
<keyword evidence="8" id="KW-0804">Transcription</keyword>
<keyword evidence="3" id="KW-0677">Repeat</keyword>
<evidence type="ECO:0000313" key="16">
    <source>
        <dbReference type="Proteomes" id="UP001500889"/>
    </source>
</evidence>
<dbReference type="GO" id="GO:0000978">
    <property type="term" value="F:RNA polymerase II cis-regulatory region sequence-specific DNA binding"/>
    <property type="evidence" value="ECO:0007669"/>
    <property type="project" value="TreeGrafter"/>
</dbReference>
<keyword evidence="2 11" id="KW-0479">Metal-binding</keyword>
<keyword evidence="4 10" id="KW-0863">Zinc-finger</keyword>
<dbReference type="PANTHER" id="PTHR46105">
    <property type="entry name" value="AGAP004733-PA"/>
    <property type="match status" value="1"/>
</dbReference>
<feature type="domain" description="C2H2-type" evidence="13">
    <location>
        <begin position="297"/>
        <end position="324"/>
    </location>
</feature>
<dbReference type="FunFam" id="3.30.160.60:FF:001228">
    <property type="entry name" value="Zinc finger protein 236"/>
    <property type="match status" value="1"/>
</dbReference>
<sequence>MDDKPLTHILLVETSKMCIACLATSDSMVNIYTKTRFKLHGQEQEQQLCLAYMINMCTDFNLRLGDGFPTHMCMGCIEATKAAFRWKRQFEECRRYFAQVIKAEEELCALVEEEWILTEVNEESQGPAIPEGNELTLGEPNNAMEDDRIGHCELLEPVVEAMEPIEEPKRTRQEKFCNKTNEGSTPAKKLRPRKCKGVPADEKHRQNEEESDEDETKSLLHTKFARNSNDSKLPVKKKKPFRCSQCSKAFMHKGNLEVHMRHHTGERPFPCSQCSKAFSQKCNLDHHMRLHTGERPFRCSQCSKAFVQKGNLEVHMRHHTGERPFRCSQCSKTYTQKSILDAHMRLHTGERPFRCSQCSKAFVQKGNLEVHMRHHTGERPFRCSQCSKTYTQKSILDAHMRLHTGERTYRCSQCPSAYAQMTSLNHHIMLHHPEKLPYQCSLCSKPYAKKVALEGHTMRQHTKKRSYKQRFNHKIEEGKTTREYKLRSRATGP</sequence>
<dbReference type="InterPro" id="IPR036236">
    <property type="entry name" value="Znf_C2H2_sf"/>
</dbReference>
<feature type="domain" description="C2H2-type" evidence="13">
    <location>
        <begin position="409"/>
        <end position="436"/>
    </location>
</feature>
<feature type="domain" description="C2H2-type" evidence="13">
    <location>
        <begin position="269"/>
        <end position="296"/>
    </location>
</feature>
<feature type="binding site" evidence="11">
    <location>
        <position position="73"/>
    </location>
    <ligand>
        <name>Zn(2+)</name>
        <dbReference type="ChEBI" id="CHEBI:29105"/>
    </ligand>
</feature>
<dbReference type="GO" id="GO:0000981">
    <property type="term" value="F:DNA-binding transcription factor activity, RNA polymerase II-specific"/>
    <property type="evidence" value="ECO:0007669"/>
    <property type="project" value="TreeGrafter"/>
</dbReference>
<evidence type="ECO:0000313" key="15">
    <source>
        <dbReference type="EMBL" id="BFF97007.1"/>
    </source>
</evidence>
<feature type="domain" description="C2H2-type" evidence="13">
    <location>
        <begin position="381"/>
        <end position="408"/>
    </location>
</feature>
<feature type="domain" description="C2H2-type" evidence="13">
    <location>
        <begin position="438"/>
        <end position="466"/>
    </location>
</feature>
<feature type="domain" description="C2H2-type" evidence="13">
    <location>
        <begin position="325"/>
        <end position="352"/>
    </location>
</feature>
<protein>
    <submittedName>
        <fullName evidence="15">Zinc finger protein 260-like</fullName>
    </submittedName>
</protein>
<evidence type="ECO:0000256" key="2">
    <source>
        <dbReference type="ARBA" id="ARBA00022723"/>
    </source>
</evidence>
<dbReference type="SMART" id="SM00355">
    <property type="entry name" value="ZnF_C2H2"/>
    <property type="match status" value="8"/>
</dbReference>
<feature type="domain" description="C2H2-type" evidence="13">
    <location>
        <begin position="241"/>
        <end position="268"/>
    </location>
</feature>
<accession>A0AAU9FM68</accession>
<reference evidence="15 16" key="1">
    <citation type="submission" date="2024-02" db="EMBL/GenBank/DDBJ databases">
        <title>A chromosome-level genome assembly of Drosophila madeirensis, a fruit fly species endemic to Madeira island.</title>
        <authorList>
            <person name="Tomihara K."/>
            <person name="Llopart A."/>
            <person name="Yamamoto D."/>
        </authorList>
    </citation>
    <scope>NUCLEOTIDE SEQUENCE [LARGE SCALE GENOMIC DNA]</scope>
    <source>
        <strain evidence="15 16">RF1</strain>
    </source>
</reference>
<keyword evidence="5 11" id="KW-0862">Zinc</keyword>
<feature type="binding site" evidence="11">
    <location>
        <position position="76"/>
    </location>
    <ligand>
        <name>Zn(2+)</name>
        <dbReference type="ChEBI" id="CHEBI:29105"/>
    </ligand>
</feature>
<dbReference type="PANTHER" id="PTHR46105:SF5">
    <property type="entry name" value="ZINC FINGER AND BTB DOMAIN-CONTAINING PROTEIN 44 ISOFORM X1"/>
    <property type="match status" value="1"/>
</dbReference>
<keyword evidence="7" id="KW-0238">DNA-binding</keyword>
<dbReference type="PROSITE" id="PS00028">
    <property type="entry name" value="ZINC_FINGER_C2H2_1"/>
    <property type="match status" value="8"/>
</dbReference>
<keyword evidence="9" id="KW-0539">Nucleus</keyword>
<evidence type="ECO:0000256" key="5">
    <source>
        <dbReference type="ARBA" id="ARBA00022833"/>
    </source>
</evidence>
<dbReference type="FunFam" id="3.30.160.60:FF:000446">
    <property type="entry name" value="Zinc finger protein"/>
    <property type="match status" value="2"/>
</dbReference>
<keyword evidence="6" id="KW-0805">Transcription regulation</keyword>
<evidence type="ECO:0000259" key="13">
    <source>
        <dbReference type="PROSITE" id="PS50157"/>
    </source>
</evidence>
<dbReference type="FunFam" id="3.30.160.60:FF:000774">
    <property type="entry name" value="Zinc finger protein"/>
    <property type="match status" value="2"/>
</dbReference>
<evidence type="ECO:0000256" key="6">
    <source>
        <dbReference type="ARBA" id="ARBA00023015"/>
    </source>
</evidence>
<name>A0AAU9FM68_DROMD</name>
<feature type="binding site" evidence="11">
    <location>
        <position position="18"/>
    </location>
    <ligand>
        <name>Zn(2+)</name>
        <dbReference type="ChEBI" id="CHEBI:29105"/>
    </ligand>
</feature>
<dbReference type="EMBL" id="AP029265">
    <property type="protein sequence ID" value="BFF97007.1"/>
    <property type="molecule type" value="Genomic_DNA"/>
</dbReference>
<dbReference type="Pfam" id="PF07776">
    <property type="entry name" value="zf-AD"/>
    <property type="match status" value="1"/>
</dbReference>
<feature type="compositionally biased region" description="Basic and acidic residues" evidence="12">
    <location>
        <begin position="199"/>
        <end position="208"/>
    </location>
</feature>
<organism evidence="15 16">
    <name type="scientific">Drosophila madeirensis</name>
    <name type="common">Fruit fly</name>
    <dbReference type="NCBI Taxonomy" id="30013"/>
    <lineage>
        <taxon>Eukaryota</taxon>
        <taxon>Metazoa</taxon>
        <taxon>Ecdysozoa</taxon>
        <taxon>Arthropoda</taxon>
        <taxon>Hexapoda</taxon>
        <taxon>Insecta</taxon>
        <taxon>Pterygota</taxon>
        <taxon>Neoptera</taxon>
        <taxon>Endopterygota</taxon>
        <taxon>Diptera</taxon>
        <taxon>Brachycera</taxon>
        <taxon>Muscomorpha</taxon>
        <taxon>Ephydroidea</taxon>
        <taxon>Drosophilidae</taxon>
        <taxon>Drosophila</taxon>
        <taxon>Sophophora</taxon>
    </lineage>
</organism>
<evidence type="ECO:0000259" key="14">
    <source>
        <dbReference type="PROSITE" id="PS51915"/>
    </source>
</evidence>
<dbReference type="GO" id="GO:0005634">
    <property type="term" value="C:nucleus"/>
    <property type="evidence" value="ECO:0007669"/>
    <property type="project" value="UniProtKB-SubCell"/>
</dbReference>
<comment type="subcellular location">
    <subcellularLocation>
        <location evidence="1">Nucleus</location>
    </subcellularLocation>
</comment>
<dbReference type="PROSITE" id="PS51915">
    <property type="entry name" value="ZAD"/>
    <property type="match status" value="1"/>
</dbReference>
<dbReference type="Proteomes" id="UP001500889">
    <property type="component" value="Chromosome J"/>
</dbReference>
<dbReference type="InterPro" id="IPR012934">
    <property type="entry name" value="Znf_AD"/>
</dbReference>
<evidence type="ECO:0000256" key="12">
    <source>
        <dbReference type="SAM" id="MobiDB-lite"/>
    </source>
</evidence>
<evidence type="ECO:0000256" key="7">
    <source>
        <dbReference type="ARBA" id="ARBA00023125"/>
    </source>
</evidence>
<feature type="region of interest" description="Disordered" evidence="12">
    <location>
        <begin position="165"/>
        <end position="223"/>
    </location>
</feature>
<dbReference type="GO" id="GO:0008270">
    <property type="term" value="F:zinc ion binding"/>
    <property type="evidence" value="ECO:0007669"/>
    <property type="project" value="UniProtKB-UniRule"/>
</dbReference>
<evidence type="ECO:0000256" key="1">
    <source>
        <dbReference type="ARBA" id="ARBA00004123"/>
    </source>
</evidence>
<dbReference type="AlphaFoldDB" id="A0AAU9FM68"/>
<dbReference type="InterPro" id="IPR013087">
    <property type="entry name" value="Znf_C2H2_type"/>
</dbReference>
<feature type="compositionally biased region" description="Basic and acidic residues" evidence="12">
    <location>
        <begin position="166"/>
        <end position="177"/>
    </location>
</feature>
<evidence type="ECO:0000256" key="10">
    <source>
        <dbReference type="PROSITE-ProRule" id="PRU00042"/>
    </source>
</evidence>
<feature type="domain" description="C2H2-type" evidence="13">
    <location>
        <begin position="353"/>
        <end position="380"/>
    </location>
</feature>
<dbReference type="SUPFAM" id="SSF57716">
    <property type="entry name" value="Glucocorticoid receptor-like (DNA-binding domain)"/>
    <property type="match status" value="1"/>
</dbReference>
<dbReference type="PROSITE" id="PS50157">
    <property type="entry name" value="ZINC_FINGER_C2H2_2"/>
    <property type="match status" value="8"/>
</dbReference>
<evidence type="ECO:0000256" key="8">
    <source>
        <dbReference type="ARBA" id="ARBA00023163"/>
    </source>
</evidence>
<keyword evidence="16" id="KW-1185">Reference proteome</keyword>
<evidence type="ECO:0000256" key="3">
    <source>
        <dbReference type="ARBA" id="ARBA00022737"/>
    </source>
</evidence>
<evidence type="ECO:0000256" key="4">
    <source>
        <dbReference type="ARBA" id="ARBA00022771"/>
    </source>
</evidence>
<feature type="binding site" evidence="11">
    <location>
        <position position="21"/>
    </location>
    <ligand>
        <name>Zn(2+)</name>
        <dbReference type="ChEBI" id="CHEBI:29105"/>
    </ligand>
</feature>
<feature type="domain" description="ZAD" evidence="14">
    <location>
        <begin position="16"/>
        <end position="100"/>
    </location>
</feature>
<dbReference type="SUPFAM" id="SSF57667">
    <property type="entry name" value="beta-beta-alpha zinc fingers"/>
    <property type="match status" value="5"/>
</dbReference>
<gene>
    <name evidence="15" type="ORF">DMAD_05507</name>
</gene>
<dbReference type="Pfam" id="PF13912">
    <property type="entry name" value="zf-C2H2_6"/>
    <property type="match status" value="1"/>
</dbReference>
<evidence type="ECO:0000256" key="9">
    <source>
        <dbReference type="ARBA" id="ARBA00023242"/>
    </source>
</evidence>
<dbReference type="FunFam" id="3.30.160.60:FF:000912">
    <property type="entry name" value="Zinc finger protein 660"/>
    <property type="match status" value="2"/>
</dbReference>
<evidence type="ECO:0000256" key="11">
    <source>
        <dbReference type="PROSITE-ProRule" id="PRU01263"/>
    </source>
</evidence>
<dbReference type="Gene3D" id="3.30.160.60">
    <property type="entry name" value="Classic Zinc Finger"/>
    <property type="match status" value="7"/>
</dbReference>